<sequence>MEAVQGNNEGQRGALIVVEGLDRAGKSTQCAMLQQTLQEDGYEVKYRRFPDRTTEIGKMINAYLMGNAHLDDHAIHLLFSANRWEAATEIQQDISNGITVIIDRYSYSGAVYSAAKDIPGLSLEWAWQPEIGLPQPDIWLFLNISPEEAAKRGDYGLERYENGTFQSRIRQLFQTLIAREDPDNLHIIDAGRTEPEVALDVIKTARKAVENVRGIGSLRKFGPLLKPANTQS</sequence>
<protein>
    <recommendedName>
        <fullName evidence="4">Thymidylate kinase</fullName>
        <ecNumber evidence="3">2.7.4.9</ecNumber>
    </recommendedName>
</protein>
<accession>A0A0H1BM71</accession>
<evidence type="ECO:0000256" key="8">
    <source>
        <dbReference type="ARBA" id="ARBA00022777"/>
    </source>
</evidence>
<dbReference type="AlphaFoldDB" id="A0A0H1BM71"/>
<dbReference type="GO" id="GO:0006227">
    <property type="term" value="P:dUDP biosynthetic process"/>
    <property type="evidence" value="ECO:0007669"/>
    <property type="project" value="TreeGrafter"/>
</dbReference>
<comment type="caution">
    <text evidence="11">The sequence shown here is derived from an EMBL/GenBank/DDBJ whole genome shotgun (WGS) entry which is preliminary data.</text>
</comment>
<gene>
    <name evidence="11" type="ORF">EMPG_09570</name>
</gene>
<dbReference type="PANTHER" id="PTHR10344">
    <property type="entry name" value="THYMIDYLATE KINASE"/>
    <property type="match status" value="1"/>
</dbReference>
<dbReference type="GO" id="GO:0005634">
    <property type="term" value="C:nucleus"/>
    <property type="evidence" value="ECO:0007669"/>
    <property type="project" value="TreeGrafter"/>
</dbReference>
<dbReference type="PROSITE" id="PS01331">
    <property type="entry name" value="THYMIDYLATE_KINASE"/>
    <property type="match status" value="1"/>
</dbReference>
<keyword evidence="6" id="KW-0545">Nucleotide biosynthesis</keyword>
<evidence type="ECO:0000256" key="1">
    <source>
        <dbReference type="ARBA" id="ARBA00004992"/>
    </source>
</evidence>
<dbReference type="OrthoDB" id="425602at2759"/>
<keyword evidence="8 11" id="KW-0418">Kinase</keyword>
<evidence type="ECO:0000313" key="12">
    <source>
        <dbReference type="Proteomes" id="UP000053573"/>
    </source>
</evidence>
<dbReference type="SUPFAM" id="SSF52540">
    <property type="entry name" value="P-loop containing nucleoside triphosphate hydrolases"/>
    <property type="match status" value="1"/>
</dbReference>
<dbReference type="Proteomes" id="UP000053573">
    <property type="component" value="Unassembled WGS sequence"/>
</dbReference>
<evidence type="ECO:0000256" key="5">
    <source>
        <dbReference type="ARBA" id="ARBA00022679"/>
    </source>
</evidence>
<dbReference type="GO" id="GO:0005524">
    <property type="term" value="F:ATP binding"/>
    <property type="evidence" value="ECO:0007669"/>
    <property type="project" value="UniProtKB-KW"/>
</dbReference>
<comment type="similarity">
    <text evidence="2">Belongs to the thymidylate kinase family.</text>
</comment>
<keyword evidence="5" id="KW-0808">Transferase</keyword>
<dbReference type="FunFam" id="3.40.50.300:FF:000679">
    <property type="entry name" value="Thymidylate kinase"/>
    <property type="match status" value="1"/>
</dbReference>
<dbReference type="GO" id="GO:0004798">
    <property type="term" value="F:dTMP kinase activity"/>
    <property type="evidence" value="ECO:0007669"/>
    <property type="project" value="UniProtKB-EC"/>
</dbReference>
<dbReference type="InterPro" id="IPR018094">
    <property type="entry name" value="Thymidylate_kinase"/>
</dbReference>
<dbReference type="EC" id="2.7.4.9" evidence="3"/>
<reference evidence="12" key="1">
    <citation type="journal article" date="2015" name="PLoS Genet.">
        <title>The dynamic genome and transcriptome of the human fungal pathogen Blastomyces and close relative Emmonsia.</title>
        <authorList>
            <person name="Munoz J.F."/>
            <person name="Gauthier G.M."/>
            <person name="Desjardins C.A."/>
            <person name="Gallo J.E."/>
            <person name="Holder J."/>
            <person name="Sullivan T.D."/>
            <person name="Marty A.J."/>
            <person name="Carmen J.C."/>
            <person name="Chen Z."/>
            <person name="Ding L."/>
            <person name="Gujja S."/>
            <person name="Magrini V."/>
            <person name="Misas E."/>
            <person name="Mitreva M."/>
            <person name="Priest M."/>
            <person name="Saif S."/>
            <person name="Whiston E.A."/>
            <person name="Young S."/>
            <person name="Zeng Q."/>
            <person name="Goldman W.E."/>
            <person name="Mardis E.R."/>
            <person name="Taylor J.W."/>
            <person name="McEwen J.G."/>
            <person name="Clay O.K."/>
            <person name="Klein B.S."/>
            <person name="Cuomo C.A."/>
        </authorList>
    </citation>
    <scope>NUCLEOTIDE SEQUENCE [LARGE SCALE GENOMIC DNA]</scope>
    <source>
        <strain evidence="12">UAMH 139</strain>
    </source>
</reference>
<dbReference type="InterPro" id="IPR027417">
    <property type="entry name" value="P-loop_NTPase"/>
</dbReference>
<keyword evidence="12" id="KW-1185">Reference proteome</keyword>
<name>A0A0H1BM71_9EURO</name>
<evidence type="ECO:0000256" key="9">
    <source>
        <dbReference type="ARBA" id="ARBA00022840"/>
    </source>
</evidence>
<proteinExistence type="inferred from homology"/>
<dbReference type="GO" id="GO:0006235">
    <property type="term" value="P:dTTP biosynthetic process"/>
    <property type="evidence" value="ECO:0007669"/>
    <property type="project" value="TreeGrafter"/>
</dbReference>
<organism evidence="11 12">
    <name type="scientific">Blastomyces silverae</name>
    <dbReference type="NCBI Taxonomy" id="2060906"/>
    <lineage>
        <taxon>Eukaryota</taxon>
        <taxon>Fungi</taxon>
        <taxon>Dikarya</taxon>
        <taxon>Ascomycota</taxon>
        <taxon>Pezizomycotina</taxon>
        <taxon>Eurotiomycetes</taxon>
        <taxon>Eurotiomycetidae</taxon>
        <taxon>Onygenales</taxon>
        <taxon>Ajellomycetaceae</taxon>
        <taxon>Blastomyces</taxon>
    </lineage>
</organism>
<evidence type="ECO:0000259" key="10">
    <source>
        <dbReference type="Pfam" id="PF02223"/>
    </source>
</evidence>
<dbReference type="CDD" id="cd01672">
    <property type="entry name" value="TMPK"/>
    <property type="match status" value="1"/>
</dbReference>
<evidence type="ECO:0000313" key="11">
    <source>
        <dbReference type="EMBL" id="KLJ12142.1"/>
    </source>
</evidence>
<dbReference type="Pfam" id="PF02223">
    <property type="entry name" value="Thymidylate_kin"/>
    <property type="match status" value="1"/>
</dbReference>
<feature type="domain" description="Thymidylate kinase-like" evidence="10">
    <location>
        <begin position="18"/>
        <end position="197"/>
    </location>
</feature>
<dbReference type="InterPro" id="IPR039430">
    <property type="entry name" value="Thymidylate_kin-like_dom"/>
</dbReference>
<evidence type="ECO:0000256" key="3">
    <source>
        <dbReference type="ARBA" id="ARBA00012980"/>
    </source>
</evidence>
<dbReference type="STRING" id="2060906.A0A0H1BM71"/>
<evidence type="ECO:0000256" key="4">
    <source>
        <dbReference type="ARBA" id="ARBA00017144"/>
    </source>
</evidence>
<dbReference type="HAMAP" id="MF_00165">
    <property type="entry name" value="Thymidylate_kinase"/>
    <property type="match status" value="1"/>
</dbReference>
<dbReference type="GO" id="GO:0005829">
    <property type="term" value="C:cytosol"/>
    <property type="evidence" value="ECO:0007669"/>
    <property type="project" value="TreeGrafter"/>
</dbReference>
<keyword evidence="9" id="KW-0067">ATP-binding</keyword>
<dbReference type="InterPro" id="IPR018095">
    <property type="entry name" value="Thymidylate_kin_CS"/>
</dbReference>
<dbReference type="PANTHER" id="PTHR10344:SF1">
    <property type="entry name" value="THYMIDYLATE KINASE"/>
    <property type="match status" value="1"/>
</dbReference>
<evidence type="ECO:0000256" key="2">
    <source>
        <dbReference type="ARBA" id="ARBA00009776"/>
    </source>
</evidence>
<dbReference type="NCBIfam" id="TIGR00041">
    <property type="entry name" value="DTMP_kinase"/>
    <property type="match status" value="1"/>
</dbReference>
<dbReference type="Gene3D" id="3.40.50.300">
    <property type="entry name" value="P-loop containing nucleotide triphosphate hydrolases"/>
    <property type="match status" value="1"/>
</dbReference>
<dbReference type="EMBL" id="LDEV01001147">
    <property type="protein sequence ID" value="KLJ12142.1"/>
    <property type="molecule type" value="Genomic_DNA"/>
</dbReference>
<keyword evidence="7" id="KW-0547">Nucleotide-binding</keyword>
<comment type="pathway">
    <text evidence="1">Pyrimidine metabolism; dTTP biosynthesis.</text>
</comment>
<dbReference type="GO" id="GO:0004550">
    <property type="term" value="F:nucleoside diphosphate kinase activity"/>
    <property type="evidence" value="ECO:0007669"/>
    <property type="project" value="TreeGrafter"/>
</dbReference>
<dbReference type="GO" id="GO:0006233">
    <property type="term" value="P:dTDP biosynthetic process"/>
    <property type="evidence" value="ECO:0007669"/>
    <property type="project" value="InterPro"/>
</dbReference>
<evidence type="ECO:0000256" key="7">
    <source>
        <dbReference type="ARBA" id="ARBA00022741"/>
    </source>
</evidence>
<evidence type="ECO:0000256" key="6">
    <source>
        <dbReference type="ARBA" id="ARBA00022727"/>
    </source>
</evidence>